<reference evidence="2" key="1">
    <citation type="journal article" date="2019" name="Int. J. Syst. Evol. Microbiol.">
        <title>The Global Catalogue of Microorganisms (GCM) 10K type strain sequencing project: providing services to taxonomists for standard genome sequencing and annotation.</title>
        <authorList>
            <consortium name="The Broad Institute Genomics Platform"/>
            <consortium name="The Broad Institute Genome Sequencing Center for Infectious Disease"/>
            <person name="Wu L."/>
            <person name="Ma J."/>
        </authorList>
    </citation>
    <scope>NUCLEOTIDE SEQUENCE [LARGE SCALE GENOMIC DNA]</scope>
    <source>
        <strain evidence="2">CGMCC 4.7139</strain>
    </source>
</reference>
<dbReference type="RefSeq" id="WP_215090804.1">
    <property type="nucleotide sequence ID" value="NZ_JBHSFE010000010.1"/>
</dbReference>
<evidence type="ECO:0008006" key="3">
    <source>
        <dbReference type="Google" id="ProtNLM"/>
    </source>
</evidence>
<comment type="caution">
    <text evidence="1">The sequence shown here is derived from an EMBL/GenBank/DDBJ whole genome shotgun (WGS) entry which is preliminary data.</text>
</comment>
<name>A0ABV9G2Q6_9ACTN</name>
<evidence type="ECO:0000313" key="2">
    <source>
        <dbReference type="Proteomes" id="UP001595993"/>
    </source>
</evidence>
<dbReference type="InterPro" id="IPR036390">
    <property type="entry name" value="WH_DNA-bd_sf"/>
</dbReference>
<proteinExistence type="predicted"/>
<sequence length="150" mass="15418">MSTAPTLNGQVIGQAHYATRAVLEGTLARTGITFLQVVALNVTADNGGAVERDRLVGRMTGTLKIDEPAVLATIAELRSAGLLEALPAEAGEDARVGFTDEGLALHGRIAAAVAEITERLYGDLPADDLATAGRLLSLVTARANAELAGT</sequence>
<protein>
    <recommendedName>
        <fullName evidence="3">MarR family transcriptional regulator</fullName>
    </recommendedName>
</protein>
<dbReference type="SUPFAM" id="SSF46785">
    <property type="entry name" value="Winged helix' DNA-binding domain"/>
    <property type="match status" value="1"/>
</dbReference>
<organism evidence="1 2">
    <name type="scientific">Streptomyces maoxianensis</name>
    <dbReference type="NCBI Taxonomy" id="1459942"/>
    <lineage>
        <taxon>Bacteria</taxon>
        <taxon>Bacillati</taxon>
        <taxon>Actinomycetota</taxon>
        <taxon>Actinomycetes</taxon>
        <taxon>Kitasatosporales</taxon>
        <taxon>Streptomycetaceae</taxon>
        <taxon>Streptomyces</taxon>
    </lineage>
</organism>
<dbReference type="Proteomes" id="UP001595993">
    <property type="component" value="Unassembled WGS sequence"/>
</dbReference>
<evidence type="ECO:0000313" key="1">
    <source>
        <dbReference type="EMBL" id="MFC4608430.1"/>
    </source>
</evidence>
<accession>A0ABV9G2Q6</accession>
<dbReference type="InterPro" id="IPR036388">
    <property type="entry name" value="WH-like_DNA-bd_sf"/>
</dbReference>
<gene>
    <name evidence="1" type="ORF">ACFO9E_11465</name>
</gene>
<dbReference type="EMBL" id="JBHSFE010000010">
    <property type="protein sequence ID" value="MFC4608430.1"/>
    <property type="molecule type" value="Genomic_DNA"/>
</dbReference>
<dbReference type="Gene3D" id="1.10.10.10">
    <property type="entry name" value="Winged helix-like DNA-binding domain superfamily/Winged helix DNA-binding domain"/>
    <property type="match status" value="1"/>
</dbReference>
<keyword evidence="2" id="KW-1185">Reference proteome</keyword>